<evidence type="ECO:0000313" key="5">
    <source>
        <dbReference type="EMBL" id="EUA75216.1"/>
    </source>
</evidence>
<dbReference type="PANTHER" id="PTHR43537">
    <property type="entry name" value="TRANSCRIPTIONAL REGULATOR, GNTR FAMILY"/>
    <property type="match status" value="1"/>
</dbReference>
<dbReference type="InterPro" id="IPR011711">
    <property type="entry name" value="GntR_C"/>
</dbReference>
<feature type="domain" description="GntR C-terminal" evidence="4">
    <location>
        <begin position="15"/>
        <end position="148"/>
    </location>
</feature>
<dbReference type="PATRIC" id="fig|1299334.3.peg.620"/>
<evidence type="ECO:0000256" key="1">
    <source>
        <dbReference type="ARBA" id="ARBA00023015"/>
    </source>
</evidence>
<comment type="caution">
    <text evidence="5">The sequence shown here is derived from an EMBL/GenBank/DDBJ whole genome shotgun (WGS) entry which is preliminary data.</text>
</comment>
<dbReference type="Gene3D" id="1.20.120.530">
    <property type="entry name" value="GntR ligand-binding domain-like"/>
    <property type="match status" value="1"/>
</dbReference>
<dbReference type="SUPFAM" id="SSF48008">
    <property type="entry name" value="GntR ligand-binding domain-like"/>
    <property type="match status" value="1"/>
</dbReference>
<name>X8E4Q2_MYCXE</name>
<dbReference type="PANTHER" id="PTHR43537:SF5">
    <property type="entry name" value="UXU OPERON TRANSCRIPTIONAL REGULATOR"/>
    <property type="match status" value="1"/>
</dbReference>
<evidence type="ECO:0000256" key="2">
    <source>
        <dbReference type="ARBA" id="ARBA00023125"/>
    </source>
</evidence>
<accession>X8E4Q2</accession>
<reference evidence="5" key="1">
    <citation type="submission" date="2014-01" db="EMBL/GenBank/DDBJ databases">
        <authorList>
            <person name="Brown-Elliot B."/>
            <person name="Wallace R."/>
            <person name="Lenaerts A."/>
            <person name="Ordway D."/>
            <person name="DeGroote M.A."/>
            <person name="Parker T."/>
            <person name="Sizemore C."/>
            <person name="Tallon L.J."/>
            <person name="Sadzewicz L.K."/>
            <person name="Sengamalay N."/>
            <person name="Fraser C.M."/>
            <person name="Hine E."/>
            <person name="Shefchek K.A."/>
            <person name="Das S.P."/>
            <person name="Tettelin H."/>
        </authorList>
    </citation>
    <scope>NUCLEOTIDE SEQUENCE [LARGE SCALE GENOMIC DNA]</scope>
    <source>
        <strain evidence="5">4042</strain>
    </source>
</reference>
<evidence type="ECO:0000259" key="4">
    <source>
        <dbReference type="SMART" id="SM00895"/>
    </source>
</evidence>
<sequence length="179" mass="19693">MLGLLLQSEYVGVADLGAALRELEPACAALAAQRPDRADTLVPELKQINDAMAAHLDDGRQFTEIGRQFHDALVRGCGNKTIIAVVGTLETLWTSHEQQWADESAARGTYPSLANRRAVLNTHIKLTEMIEAGDVDRARRIAARHLADTQTHVLAGRPDQRIYALSPQALSRPRDARRL</sequence>
<dbReference type="GO" id="GO:0003677">
    <property type="term" value="F:DNA binding"/>
    <property type="evidence" value="ECO:0007669"/>
    <property type="project" value="UniProtKB-KW"/>
</dbReference>
<dbReference type="AlphaFoldDB" id="X8E4Q2"/>
<proteinExistence type="predicted"/>
<gene>
    <name evidence="5" type="ORF">I553_3108</name>
</gene>
<dbReference type="SMART" id="SM00895">
    <property type="entry name" value="FCD"/>
    <property type="match status" value="1"/>
</dbReference>
<evidence type="ECO:0000256" key="3">
    <source>
        <dbReference type="ARBA" id="ARBA00023163"/>
    </source>
</evidence>
<dbReference type="Pfam" id="PF07729">
    <property type="entry name" value="FCD"/>
    <property type="match status" value="1"/>
</dbReference>
<dbReference type="EMBL" id="JAOB01000010">
    <property type="protein sequence ID" value="EUA75216.1"/>
    <property type="molecule type" value="Genomic_DNA"/>
</dbReference>
<keyword evidence="3" id="KW-0804">Transcription</keyword>
<keyword evidence="1" id="KW-0805">Transcription regulation</keyword>
<organism evidence="5">
    <name type="scientific">Mycobacterium xenopi 4042</name>
    <dbReference type="NCBI Taxonomy" id="1299334"/>
    <lineage>
        <taxon>Bacteria</taxon>
        <taxon>Bacillati</taxon>
        <taxon>Actinomycetota</taxon>
        <taxon>Actinomycetes</taxon>
        <taxon>Mycobacteriales</taxon>
        <taxon>Mycobacteriaceae</taxon>
        <taxon>Mycobacterium</taxon>
    </lineage>
</organism>
<protein>
    <submittedName>
        <fullName evidence="5">FCD domain protein</fullName>
    </submittedName>
</protein>
<dbReference type="InterPro" id="IPR008920">
    <property type="entry name" value="TF_FadR/GntR_C"/>
</dbReference>
<keyword evidence="2" id="KW-0238">DNA-binding</keyword>